<dbReference type="EMBL" id="FNGS01000005">
    <property type="protein sequence ID" value="SDM29425.1"/>
    <property type="molecule type" value="Genomic_DNA"/>
</dbReference>
<dbReference type="InterPro" id="IPR027848">
    <property type="entry name" value="DUF4494"/>
</dbReference>
<keyword evidence="3" id="KW-1185">Reference proteome</keyword>
<evidence type="ECO:0008006" key="4">
    <source>
        <dbReference type="Google" id="ProtNLM"/>
    </source>
</evidence>
<dbReference type="AlphaFoldDB" id="A0A1G9S3U4"/>
<gene>
    <name evidence="2" type="ORF">SAMN04488090_3142</name>
</gene>
<evidence type="ECO:0000313" key="3">
    <source>
        <dbReference type="Proteomes" id="UP000198901"/>
    </source>
</evidence>
<reference evidence="2 3" key="1">
    <citation type="submission" date="2016-10" db="EMBL/GenBank/DDBJ databases">
        <authorList>
            <person name="de Groot N.N."/>
        </authorList>
    </citation>
    <scope>NUCLEOTIDE SEQUENCE [LARGE SCALE GENOMIC DNA]</scope>
    <source>
        <strain evidence="2 3">DSM 21668</strain>
    </source>
</reference>
<evidence type="ECO:0000256" key="1">
    <source>
        <dbReference type="SAM" id="MobiDB-lite"/>
    </source>
</evidence>
<dbReference type="RefSeq" id="WP_093204128.1">
    <property type="nucleotide sequence ID" value="NZ_FNGS01000005.1"/>
</dbReference>
<sequence length="215" mass="24559">MATWFLGKIRYTKEIEPGKFQTITEAYLLDAVSFTDSEARLYDLLGDNAPDFRVTSLAPMKVQEVFHVEGPELKWFKVKIVITTFDEKTKKEKKSSSLFLVNADSVKQAYDRVEDLLGRVEDYEITDVGLTPILEVVPYEVDNQRLDTLRPLDEAVNAFEREEKDPFAHFEQKETAFERLPEPPSPEAEGSLLAEESDDEPEAEEESSDEEETIG</sequence>
<feature type="region of interest" description="Disordered" evidence="1">
    <location>
        <begin position="173"/>
        <end position="215"/>
    </location>
</feature>
<dbReference type="OrthoDB" id="954784at2"/>
<evidence type="ECO:0000313" key="2">
    <source>
        <dbReference type="EMBL" id="SDM29425.1"/>
    </source>
</evidence>
<dbReference type="Pfam" id="PF14902">
    <property type="entry name" value="DUF4494"/>
    <property type="match status" value="1"/>
</dbReference>
<accession>A0A1G9S3U4</accession>
<proteinExistence type="predicted"/>
<feature type="compositionally biased region" description="Acidic residues" evidence="1">
    <location>
        <begin position="195"/>
        <end position="215"/>
    </location>
</feature>
<protein>
    <recommendedName>
        <fullName evidence="4">DUF4494 domain-containing protein</fullName>
    </recommendedName>
</protein>
<dbReference type="STRING" id="563176.SAMN04488090_3142"/>
<dbReference type="Proteomes" id="UP000198901">
    <property type="component" value="Unassembled WGS sequence"/>
</dbReference>
<organism evidence="2 3">
    <name type="scientific">Siphonobacter aquaeclarae</name>
    <dbReference type="NCBI Taxonomy" id="563176"/>
    <lineage>
        <taxon>Bacteria</taxon>
        <taxon>Pseudomonadati</taxon>
        <taxon>Bacteroidota</taxon>
        <taxon>Cytophagia</taxon>
        <taxon>Cytophagales</taxon>
        <taxon>Cytophagaceae</taxon>
        <taxon>Siphonobacter</taxon>
    </lineage>
</organism>
<name>A0A1G9S3U4_9BACT</name>